<keyword evidence="1" id="KW-1133">Transmembrane helix</keyword>
<dbReference type="RefSeq" id="WP_066318435.1">
    <property type="nucleotide sequence ID" value="NZ_CANLSS010000004.1"/>
</dbReference>
<evidence type="ECO:0000256" key="1">
    <source>
        <dbReference type="SAM" id="Phobius"/>
    </source>
</evidence>
<feature type="transmembrane region" description="Helical" evidence="1">
    <location>
        <begin position="21"/>
        <end position="39"/>
    </location>
</feature>
<dbReference type="OrthoDB" id="8965954at2"/>
<proteinExistence type="predicted"/>
<feature type="transmembrane region" description="Helical" evidence="1">
    <location>
        <begin position="54"/>
        <end position="76"/>
    </location>
</feature>
<dbReference type="Proteomes" id="UP000076715">
    <property type="component" value="Unassembled WGS sequence"/>
</dbReference>
<keyword evidence="4" id="KW-1185">Reference proteome</keyword>
<dbReference type="InterPro" id="IPR025698">
    <property type="entry name" value="2TM_dom"/>
</dbReference>
<reference evidence="3 4" key="1">
    <citation type="submission" date="2016-01" db="EMBL/GenBank/DDBJ databases">
        <title>The draft genome sequence of Aquimarina sp. RZW4-3-2.</title>
        <authorList>
            <person name="Wang Y."/>
        </authorList>
    </citation>
    <scope>NUCLEOTIDE SEQUENCE [LARGE SCALE GENOMIC DNA]</scope>
    <source>
        <strain evidence="3 4">RZW4-3-2</strain>
    </source>
</reference>
<organism evidence="3 4">
    <name type="scientific">Aquimarina aggregata</name>
    <dbReference type="NCBI Taxonomy" id="1642818"/>
    <lineage>
        <taxon>Bacteria</taxon>
        <taxon>Pseudomonadati</taxon>
        <taxon>Bacteroidota</taxon>
        <taxon>Flavobacteriia</taxon>
        <taxon>Flavobacteriales</taxon>
        <taxon>Flavobacteriaceae</taxon>
        <taxon>Aquimarina</taxon>
    </lineage>
</organism>
<name>A0A162XSQ2_9FLAO</name>
<comment type="caution">
    <text evidence="3">The sequence shown here is derived from an EMBL/GenBank/DDBJ whole genome shotgun (WGS) entry which is preliminary data.</text>
</comment>
<evidence type="ECO:0000259" key="2">
    <source>
        <dbReference type="Pfam" id="PF13239"/>
    </source>
</evidence>
<dbReference type="Pfam" id="PF13239">
    <property type="entry name" value="2TM"/>
    <property type="match status" value="1"/>
</dbReference>
<dbReference type="STRING" id="1642818.AWE51_14270"/>
<sequence>MENFEQQRYEKAKKRVEREKGFYTHFTIYLAINLILLIINSNFLNEGFSNFSQWWLYITPISWGIGLLFHGLSVFAKTPIFNKKWEEKKIKELMDKDEF</sequence>
<dbReference type="EMBL" id="LQRT01000046">
    <property type="protein sequence ID" value="KZS38748.1"/>
    <property type="molecule type" value="Genomic_DNA"/>
</dbReference>
<evidence type="ECO:0000313" key="3">
    <source>
        <dbReference type="EMBL" id="KZS38748.1"/>
    </source>
</evidence>
<evidence type="ECO:0000313" key="4">
    <source>
        <dbReference type="Proteomes" id="UP000076715"/>
    </source>
</evidence>
<gene>
    <name evidence="3" type="ORF">AWE51_14270</name>
</gene>
<dbReference type="AlphaFoldDB" id="A0A162XSQ2"/>
<keyword evidence="1" id="KW-0472">Membrane</keyword>
<feature type="domain" description="2TM" evidence="2">
    <location>
        <begin position="10"/>
        <end position="95"/>
    </location>
</feature>
<accession>A0A162XSQ2</accession>
<protein>
    <recommendedName>
        <fullName evidence="2">2TM domain-containing protein</fullName>
    </recommendedName>
</protein>
<keyword evidence="1" id="KW-0812">Transmembrane</keyword>